<reference evidence="9 10" key="1">
    <citation type="journal article" date="2018" name="Mol. Genet. Genomics">
        <title>The red deer Cervus elaphus genome CerEla1.0: sequencing, annotating, genes, and chromosomes.</title>
        <authorList>
            <person name="Bana N.A."/>
            <person name="Nyiri A."/>
            <person name="Nagy J."/>
            <person name="Frank K."/>
            <person name="Nagy T."/>
            <person name="Steger V."/>
            <person name="Schiller M."/>
            <person name="Lakatos P."/>
            <person name="Sugar L."/>
            <person name="Horn P."/>
            <person name="Barta E."/>
            <person name="Orosz L."/>
        </authorList>
    </citation>
    <scope>NUCLEOTIDE SEQUENCE [LARGE SCALE GENOMIC DNA]</scope>
    <source>
        <strain evidence="9">Hungarian</strain>
    </source>
</reference>
<dbReference type="SMART" id="SM00059">
    <property type="entry name" value="FN2"/>
    <property type="match status" value="2"/>
</dbReference>
<evidence type="ECO:0000256" key="7">
    <source>
        <dbReference type="PROSITE-ProRule" id="PRU00479"/>
    </source>
</evidence>
<feature type="disulfide bond" evidence="7">
    <location>
        <begin position="10"/>
        <end position="37"/>
    </location>
</feature>
<evidence type="ECO:0000256" key="5">
    <source>
        <dbReference type="ARBA" id="ARBA00023157"/>
    </source>
</evidence>
<dbReference type="OrthoDB" id="406838at2759"/>
<dbReference type="GO" id="GO:0008201">
    <property type="term" value="F:heparin binding"/>
    <property type="evidence" value="ECO:0007669"/>
    <property type="project" value="TreeGrafter"/>
</dbReference>
<keyword evidence="5 7" id="KW-1015">Disulfide bond</keyword>
<dbReference type="GO" id="GO:0009986">
    <property type="term" value="C:cell surface"/>
    <property type="evidence" value="ECO:0007669"/>
    <property type="project" value="TreeGrafter"/>
</dbReference>
<feature type="disulfide bond" evidence="7">
    <location>
        <begin position="51"/>
        <end position="77"/>
    </location>
</feature>
<organism evidence="9 10">
    <name type="scientific">Cervus elaphus hippelaphus</name>
    <name type="common">European red deer</name>
    <dbReference type="NCBI Taxonomy" id="46360"/>
    <lineage>
        <taxon>Eukaryota</taxon>
        <taxon>Metazoa</taxon>
        <taxon>Chordata</taxon>
        <taxon>Craniata</taxon>
        <taxon>Vertebrata</taxon>
        <taxon>Euteleostomi</taxon>
        <taxon>Mammalia</taxon>
        <taxon>Eutheria</taxon>
        <taxon>Laurasiatheria</taxon>
        <taxon>Artiodactyla</taxon>
        <taxon>Ruminantia</taxon>
        <taxon>Pecora</taxon>
        <taxon>Cervidae</taxon>
        <taxon>Cervinae</taxon>
        <taxon>Cervus</taxon>
    </lineage>
</organism>
<dbReference type="PANTHER" id="PTHR22918">
    <property type="entry name" value="SEMINAL PLASMA PROTEIN"/>
    <property type="match status" value="1"/>
</dbReference>
<dbReference type="PROSITE" id="PS51092">
    <property type="entry name" value="FN2_2"/>
    <property type="match status" value="2"/>
</dbReference>
<comment type="similarity">
    <text evidence="2">Belongs to the seminal plasma protein family.</text>
</comment>
<evidence type="ECO:0000256" key="6">
    <source>
        <dbReference type="ARBA" id="ARBA00023279"/>
    </source>
</evidence>
<feature type="disulfide bond" evidence="7">
    <location>
        <begin position="65"/>
        <end position="92"/>
    </location>
</feature>
<name>A0A212DBV7_CEREH</name>
<dbReference type="PROSITE" id="PS00023">
    <property type="entry name" value="FN2_1"/>
    <property type="match status" value="1"/>
</dbReference>
<dbReference type="InterPro" id="IPR000562">
    <property type="entry name" value="FN_type2_dom"/>
</dbReference>
<comment type="caution">
    <text evidence="9">The sequence shown here is derived from an EMBL/GenBank/DDBJ whole genome shotgun (WGS) entry which is preliminary data.</text>
</comment>
<comment type="caution">
    <text evidence="7">Lacks conserved residue(s) required for the propagation of feature annotation.</text>
</comment>
<keyword evidence="6" id="KW-0278">Fertilization</keyword>
<proteinExistence type="inferred from homology"/>
<evidence type="ECO:0000256" key="1">
    <source>
        <dbReference type="ARBA" id="ARBA00004613"/>
    </source>
</evidence>
<evidence type="ECO:0000313" key="10">
    <source>
        <dbReference type="Proteomes" id="UP000242450"/>
    </source>
</evidence>
<feature type="non-terminal residue" evidence="9">
    <location>
        <position position="92"/>
    </location>
</feature>
<dbReference type="PANTHER" id="PTHR22918:SF2">
    <property type="entry name" value="EPIDIDYMAL SPERM-BINDING PROTEIN 1"/>
    <property type="match status" value="1"/>
</dbReference>
<keyword evidence="10" id="KW-1185">Reference proteome</keyword>
<comment type="subcellular location">
    <subcellularLocation>
        <location evidence="1">Secreted</location>
    </subcellularLocation>
</comment>
<evidence type="ECO:0000313" key="9">
    <source>
        <dbReference type="EMBL" id="OWK15624.1"/>
    </source>
</evidence>
<evidence type="ECO:0000256" key="4">
    <source>
        <dbReference type="ARBA" id="ARBA00022737"/>
    </source>
</evidence>
<dbReference type="Gene3D" id="2.10.10.10">
    <property type="entry name" value="Fibronectin, type II, collagen-binding"/>
    <property type="match status" value="2"/>
</dbReference>
<dbReference type="SUPFAM" id="SSF57440">
    <property type="entry name" value="Kringle-like"/>
    <property type="match status" value="2"/>
</dbReference>
<dbReference type="Proteomes" id="UP000242450">
    <property type="component" value="Chromosome 4"/>
</dbReference>
<evidence type="ECO:0000259" key="8">
    <source>
        <dbReference type="PROSITE" id="PS51092"/>
    </source>
</evidence>
<dbReference type="GO" id="GO:0048240">
    <property type="term" value="P:sperm capacitation"/>
    <property type="evidence" value="ECO:0007669"/>
    <property type="project" value="TreeGrafter"/>
</dbReference>
<evidence type="ECO:0000256" key="3">
    <source>
        <dbReference type="ARBA" id="ARBA00022525"/>
    </source>
</evidence>
<sequence length="92" mass="10748">MTEGKPHNGCITDGSFFGRQWCSVTSSFDEKQQWKYCETNGISSLVPGFPCHFPFNYKNKNYFNCTTKGSKENLLWCATSYNYDRDHTWVYC</sequence>
<dbReference type="EMBL" id="MKHE01000004">
    <property type="protein sequence ID" value="OWK15624.1"/>
    <property type="molecule type" value="Genomic_DNA"/>
</dbReference>
<gene>
    <name evidence="9" type="ORF">Celaphus_00004671</name>
</gene>
<dbReference type="Pfam" id="PF00040">
    <property type="entry name" value="fn2"/>
    <property type="match status" value="2"/>
</dbReference>
<dbReference type="FunFam" id="2.10.10.10:FF:000008">
    <property type="entry name" value="Epididymal sperm-binding protein 1"/>
    <property type="match status" value="1"/>
</dbReference>
<protein>
    <submittedName>
        <fullName evidence="9">ELSPBP1</fullName>
    </submittedName>
</protein>
<dbReference type="CDD" id="cd00062">
    <property type="entry name" value="FN2"/>
    <property type="match status" value="1"/>
</dbReference>
<feature type="domain" description="Fibronectin type-II" evidence="8">
    <location>
        <begin position="1"/>
        <end position="39"/>
    </location>
</feature>
<dbReference type="GO" id="GO:0005576">
    <property type="term" value="C:extracellular region"/>
    <property type="evidence" value="ECO:0007669"/>
    <property type="project" value="UniProtKB-SubCell"/>
</dbReference>
<keyword evidence="4" id="KW-0677">Repeat</keyword>
<accession>A0A212DBV7</accession>
<keyword evidence="3" id="KW-0964">Secreted</keyword>
<dbReference type="InterPro" id="IPR051666">
    <property type="entry name" value="SP_Capacitation_Regulator"/>
</dbReference>
<dbReference type="InterPro" id="IPR036943">
    <property type="entry name" value="FN_type2_sf"/>
</dbReference>
<dbReference type="InterPro" id="IPR013806">
    <property type="entry name" value="Kringle-like"/>
</dbReference>
<evidence type="ECO:0000256" key="2">
    <source>
        <dbReference type="ARBA" id="ARBA00010011"/>
    </source>
</evidence>
<feature type="domain" description="Fibronectin type-II" evidence="8">
    <location>
        <begin position="46"/>
        <end position="92"/>
    </location>
</feature>
<dbReference type="AlphaFoldDB" id="A0A212DBV7"/>
<dbReference type="PRINTS" id="PR00013">
    <property type="entry name" value="FNTYPEII"/>
</dbReference>